<feature type="compositionally biased region" description="Basic and acidic residues" evidence="1">
    <location>
        <begin position="22"/>
        <end position="43"/>
    </location>
</feature>
<dbReference type="RefSeq" id="WP_010759256.1">
    <property type="nucleotide sequence ID" value="NZ_ASWD01000003.1"/>
</dbReference>
<dbReference type="AlphaFoldDB" id="R2SJY9"/>
<dbReference type="OrthoDB" id="2194459at2"/>
<evidence type="ECO:0000313" key="3">
    <source>
        <dbReference type="Proteomes" id="UP000013782"/>
    </source>
</evidence>
<reference evidence="2 3" key="1">
    <citation type="submission" date="2013-02" db="EMBL/GenBank/DDBJ databases">
        <title>The Genome Sequence of Enterococcus pallens BAA-351.</title>
        <authorList>
            <consortium name="The Broad Institute Genome Sequencing Platform"/>
            <consortium name="The Broad Institute Genome Sequencing Center for Infectious Disease"/>
            <person name="Earl A.M."/>
            <person name="Gilmore M.S."/>
            <person name="Lebreton F."/>
            <person name="Walker B."/>
            <person name="Young S.K."/>
            <person name="Zeng Q."/>
            <person name="Gargeya S."/>
            <person name="Fitzgerald M."/>
            <person name="Haas B."/>
            <person name="Abouelleil A."/>
            <person name="Alvarado L."/>
            <person name="Arachchi H.M."/>
            <person name="Berlin A.M."/>
            <person name="Chapman S.B."/>
            <person name="Dewar J."/>
            <person name="Goldberg J."/>
            <person name="Griggs A."/>
            <person name="Gujja S."/>
            <person name="Hansen M."/>
            <person name="Howarth C."/>
            <person name="Imamovic A."/>
            <person name="Larimer J."/>
            <person name="McCowan C."/>
            <person name="Murphy C."/>
            <person name="Neiman D."/>
            <person name="Pearson M."/>
            <person name="Priest M."/>
            <person name="Roberts A."/>
            <person name="Saif S."/>
            <person name="Shea T."/>
            <person name="Sisk P."/>
            <person name="Sykes S."/>
            <person name="Wortman J."/>
            <person name="Nusbaum C."/>
            <person name="Birren B."/>
        </authorList>
    </citation>
    <scope>NUCLEOTIDE SEQUENCE [LARGE SCALE GENOMIC DNA]</scope>
    <source>
        <strain evidence="2 3">ATCC BAA-351</strain>
    </source>
</reference>
<protein>
    <submittedName>
        <fullName evidence="2">Uncharacterized protein</fullName>
    </submittedName>
</protein>
<evidence type="ECO:0000313" key="2">
    <source>
        <dbReference type="EMBL" id="EOH88494.1"/>
    </source>
</evidence>
<feature type="region of interest" description="Disordered" evidence="1">
    <location>
        <begin position="1"/>
        <end position="43"/>
    </location>
</feature>
<dbReference type="Proteomes" id="UP000013782">
    <property type="component" value="Unassembled WGS sequence"/>
</dbReference>
<accession>R2SJY9</accession>
<comment type="caution">
    <text evidence="2">The sequence shown here is derived from an EMBL/GenBank/DDBJ whole genome shotgun (WGS) entry which is preliminary data.</text>
</comment>
<dbReference type="PATRIC" id="fig|1158607.3.peg.4291"/>
<evidence type="ECO:0000256" key="1">
    <source>
        <dbReference type="SAM" id="MobiDB-lite"/>
    </source>
</evidence>
<name>R2SJY9_9ENTE</name>
<proteinExistence type="predicted"/>
<dbReference type="eggNOG" id="ENOG50307TX">
    <property type="taxonomic scope" value="Bacteria"/>
</dbReference>
<dbReference type="STRING" id="160454.RV10_GL002790"/>
<gene>
    <name evidence="2" type="ORF">UAU_04312</name>
</gene>
<sequence length="79" mass="8875">MKKEEIAENLGKASAGDINEDPATKKNEKLLKQESKKKTSNKEFNFTERLGKTVAGAVYEDPAMEKTQEETEAQIDENK</sequence>
<organism evidence="2 3">
    <name type="scientific">Enterococcus pallens ATCC BAA-351</name>
    <dbReference type="NCBI Taxonomy" id="1158607"/>
    <lineage>
        <taxon>Bacteria</taxon>
        <taxon>Bacillati</taxon>
        <taxon>Bacillota</taxon>
        <taxon>Bacilli</taxon>
        <taxon>Lactobacillales</taxon>
        <taxon>Enterococcaceae</taxon>
        <taxon>Enterococcus</taxon>
    </lineage>
</organism>
<dbReference type="HOGENOM" id="CLU_2648939_0_0_9"/>
<dbReference type="EMBL" id="AJAQ01000045">
    <property type="protein sequence ID" value="EOH88494.1"/>
    <property type="molecule type" value="Genomic_DNA"/>
</dbReference>
<keyword evidence="3" id="KW-1185">Reference proteome</keyword>